<dbReference type="EMBL" id="JACHIN010000011">
    <property type="protein sequence ID" value="MBB5081780.1"/>
    <property type="molecule type" value="Genomic_DNA"/>
</dbReference>
<evidence type="ECO:0000313" key="4">
    <source>
        <dbReference type="Proteomes" id="UP000568380"/>
    </source>
</evidence>
<evidence type="ECO:0000313" key="3">
    <source>
        <dbReference type="EMBL" id="MBB5081780.1"/>
    </source>
</evidence>
<proteinExistence type="predicted"/>
<comment type="caution">
    <text evidence="3">The sequence shown here is derived from an EMBL/GenBank/DDBJ whole genome shotgun (WGS) entry which is preliminary data.</text>
</comment>
<feature type="domain" description="MmyB-like transcription regulator ligand binding" evidence="2">
    <location>
        <begin position="2"/>
        <end position="65"/>
    </location>
</feature>
<sequence>MDFRRLWAGPEPRGATPYGSHFFQPDVGELHLRTEVFPIVSSPGQQLIAQPAALGSRSAEALALLSTLAVRS</sequence>
<evidence type="ECO:0000259" key="2">
    <source>
        <dbReference type="Pfam" id="PF17765"/>
    </source>
</evidence>
<dbReference type="AlphaFoldDB" id="A0A7W8A8Z7"/>
<reference evidence="3 4" key="1">
    <citation type="submission" date="2020-08" db="EMBL/GenBank/DDBJ databases">
        <title>Genomic Encyclopedia of Type Strains, Phase IV (KMG-IV): sequencing the most valuable type-strain genomes for metagenomic binning, comparative biology and taxonomic classification.</title>
        <authorList>
            <person name="Goeker M."/>
        </authorList>
    </citation>
    <scope>NUCLEOTIDE SEQUENCE [LARGE SCALE GENOMIC DNA]</scope>
    <source>
        <strain evidence="3 4">DSM 45385</strain>
    </source>
</reference>
<dbReference type="InterPro" id="IPR041413">
    <property type="entry name" value="MLTR_LBD"/>
</dbReference>
<evidence type="ECO:0000256" key="1">
    <source>
        <dbReference type="SAM" id="MobiDB-lite"/>
    </source>
</evidence>
<dbReference type="Proteomes" id="UP000568380">
    <property type="component" value="Unassembled WGS sequence"/>
</dbReference>
<keyword evidence="4" id="KW-1185">Reference proteome</keyword>
<dbReference type="Gene3D" id="3.30.450.180">
    <property type="match status" value="1"/>
</dbReference>
<dbReference type="RefSeq" id="WP_184969398.1">
    <property type="nucleotide sequence ID" value="NZ_JACHIN010000011.1"/>
</dbReference>
<gene>
    <name evidence="3" type="ORF">HNR40_007275</name>
</gene>
<organism evidence="3 4">
    <name type="scientific">Nonomuraea endophytica</name>
    <dbReference type="NCBI Taxonomy" id="714136"/>
    <lineage>
        <taxon>Bacteria</taxon>
        <taxon>Bacillati</taxon>
        <taxon>Actinomycetota</taxon>
        <taxon>Actinomycetes</taxon>
        <taxon>Streptosporangiales</taxon>
        <taxon>Streptosporangiaceae</taxon>
        <taxon>Nonomuraea</taxon>
    </lineage>
</organism>
<dbReference type="Pfam" id="PF17765">
    <property type="entry name" value="MLTR_LBD"/>
    <property type="match status" value="1"/>
</dbReference>
<protein>
    <recommendedName>
        <fullName evidence="2">MmyB-like transcription regulator ligand binding domain-containing protein</fullName>
    </recommendedName>
</protein>
<accession>A0A7W8A8Z7</accession>
<name>A0A7W8A8Z7_9ACTN</name>
<feature type="region of interest" description="Disordered" evidence="1">
    <location>
        <begin position="1"/>
        <end position="20"/>
    </location>
</feature>